<feature type="region of interest" description="Disordered" evidence="2">
    <location>
        <begin position="760"/>
        <end position="1107"/>
    </location>
</feature>
<evidence type="ECO:0000313" key="5">
    <source>
        <dbReference type="Proteomes" id="UP001558652"/>
    </source>
</evidence>
<evidence type="ECO:0000313" key="4">
    <source>
        <dbReference type="EMBL" id="KAL1115177.1"/>
    </source>
</evidence>
<feature type="compositionally biased region" description="Polar residues" evidence="2">
    <location>
        <begin position="997"/>
        <end position="1021"/>
    </location>
</feature>
<feature type="region of interest" description="Disordered" evidence="2">
    <location>
        <begin position="191"/>
        <end position="230"/>
    </location>
</feature>
<feature type="compositionally biased region" description="Polar residues" evidence="2">
    <location>
        <begin position="671"/>
        <end position="692"/>
    </location>
</feature>
<feature type="compositionally biased region" description="Polar residues" evidence="2">
    <location>
        <begin position="1248"/>
        <end position="1263"/>
    </location>
</feature>
<accession>A0ABD0XV76</accession>
<dbReference type="Proteomes" id="UP001558652">
    <property type="component" value="Unassembled WGS sequence"/>
</dbReference>
<feature type="compositionally biased region" description="Polar residues" evidence="2">
    <location>
        <begin position="349"/>
        <end position="373"/>
    </location>
</feature>
<feature type="compositionally biased region" description="Gly residues" evidence="2">
    <location>
        <begin position="769"/>
        <end position="785"/>
    </location>
</feature>
<feature type="compositionally biased region" description="Low complexity" evidence="2">
    <location>
        <begin position="541"/>
        <end position="552"/>
    </location>
</feature>
<protein>
    <recommendedName>
        <fullName evidence="3">Complex 1 LYR protein domain-containing protein</fullName>
    </recommendedName>
</protein>
<feature type="region of interest" description="Disordered" evidence="2">
    <location>
        <begin position="487"/>
        <end position="555"/>
    </location>
</feature>
<feature type="region of interest" description="Disordered" evidence="2">
    <location>
        <begin position="583"/>
        <end position="630"/>
    </location>
</feature>
<sequence length="1492" mass="157373">MILSVVSSVLGDIKGKWVFLRAPNFRRPHWESNPPGAFDNLVRRYGPPSYRDSGQSGGQSTPVKHLFPSPKPQYPVKSATATTTSSSTTNSSTPCSSSSSSSSSSGCGSVSLTSPLLVNLLQTTDGPVAPSQRQPHPPQLPIVANVRLKQAEESSGSSAFVQVSPARFAGVGQPAQQQQLGAVRYASVPPAQGAPPAYRAPLRPPQPLVQRQPAPPPPPPPPYPHHHLQSTQQLVNRTMLPTVMVNKDDKTTTVAAGSASLTAPTTTSSTVPAVTKERTPSPPPSSEMMTSSGKRRQMLINPLTGVLEPMSSESESEQSDSERAGGCDKSGGTPNNDFGGFPSPPPSSALTGTFGNPTAAVQPSVTNCANSSGGHMDRSLYSDEEDDPPGLARRGGPDSSGSETRRCAPPAAVTVAPQHNEKIKLRLKLEKNEPYKVDIVNSTVVRTGGNVSGVGAAAGAGEGAEEPRVPPLHISLRGRNAAVVVGARRDKKNREGKNRIKLKKSDDELVIVRKKSRPEEQSPAEVTPPATPSTPTPPPAANALPTSNLPPARNYPTEAEVASILRSMPAGHKLIDAPLDDSEAAKMKKRDSKKKLYPRERGLLQAARLEEKQRSKRGGPAVVSGGGAGGGAHLLKSVVKSASPKDVRIMAAARLRVANQAGTPAPHRTSTETFQGSQGTLKTSSNESSDLTDASTVAGVGYRPKVNCVFGSGGGTAGVQEAKMFGSPPAAKKQEVVVARVDVKNGPVVETEVQRLMEMREEEGKKEAAGGGGKGPVQGGGGGEQAGNNQGEDSGIESMDALSEKSPNQTGESPTRKEEPKVTPPSGEEGHPPSTGAEEHHKEQEDEEVGLKEDIPSPPDDPVPLRLTPALYTYSNPERGHHQRGGGDDDCGSPQAPGSPPPPPPAQPQADDDPPPHHHHLTRTKRRRKESNDQEATAPSDQFDDTRQHGGTRSCRQLSNGGGGGGKSLLEQLLIEIPPESSAERRTSVARSTRSSHQLAATSSRLCQRSPSECQRTSPNSPVVVIGTKRTRKASESSTASHDDPSPAHQPRPNKRKCSENAAELIKACMGVEEQQQQQQQQQQQTPQQQPQHGKREVTGTVHKTRKGGAETCWTMYVVCNESLEASVFSAARVGSEVAREEFDTVSGETAVAGVDRAKFAAKNTRAQRTLTKVIRKGSSTRGTPVPPDSTDSSEDDDDTSAGTTAAVATADATSKAAQRSSNNSGESLSARLRTKDEDRRRGDAGASRSTTPGRRQARQASNSGGGGGGTAPGGGGKAGLVNHHHSHSLLATAALAPQQASSSAPPPPADTSRRKTRSLAATGKVKTARGGGVRATGSDDGANPVALCTEMRGATMGGRPRRASTACTHSSGARPRGPTHSPPPTPTLKPRSRTTTPMAVSRAQVLSLYRLLLRESCKFSNYNFRMYCLRRVRDAFYMNKALTDSARVDDAFEYGRRMLQVIKRQAMIGELYKTGPLVIEDASRPPPTPTG</sequence>
<feature type="compositionally biased region" description="Polar residues" evidence="2">
    <location>
        <begin position="52"/>
        <end position="62"/>
    </location>
</feature>
<feature type="compositionally biased region" description="Low complexity" evidence="2">
    <location>
        <begin position="969"/>
        <end position="981"/>
    </location>
</feature>
<dbReference type="CDD" id="cd20264">
    <property type="entry name" value="Complex1_LYR_LYRM4"/>
    <property type="match status" value="1"/>
</dbReference>
<feature type="compositionally biased region" description="Low complexity" evidence="2">
    <location>
        <begin position="78"/>
        <end position="108"/>
    </location>
</feature>
<evidence type="ECO:0000256" key="2">
    <source>
        <dbReference type="SAM" id="MobiDB-lite"/>
    </source>
</evidence>
<dbReference type="InterPro" id="IPR045297">
    <property type="entry name" value="Complex1_LYR_LYRM4"/>
</dbReference>
<feature type="compositionally biased region" description="Basic residues" evidence="2">
    <location>
        <begin position="917"/>
        <end position="929"/>
    </location>
</feature>
<feature type="compositionally biased region" description="Low complexity" evidence="2">
    <location>
        <begin position="1289"/>
        <end position="1304"/>
    </location>
</feature>
<feature type="region of interest" description="Disordered" evidence="2">
    <location>
        <begin position="29"/>
        <end position="108"/>
    </location>
</feature>
<feature type="compositionally biased region" description="Low complexity" evidence="2">
    <location>
        <begin position="256"/>
        <end position="274"/>
    </location>
</feature>
<feature type="compositionally biased region" description="Basic and acidic residues" evidence="2">
    <location>
        <begin position="597"/>
        <end position="613"/>
    </location>
</feature>
<organism evidence="4 5">
    <name type="scientific">Ranatra chinensis</name>
    <dbReference type="NCBI Taxonomy" id="642074"/>
    <lineage>
        <taxon>Eukaryota</taxon>
        <taxon>Metazoa</taxon>
        <taxon>Ecdysozoa</taxon>
        <taxon>Arthropoda</taxon>
        <taxon>Hexapoda</taxon>
        <taxon>Insecta</taxon>
        <taxon>Pterygota</taxon>
        <taxon>Neoptera</taxon>
        <taxon>Paraneoptera</taxon>
        <taxon>Hemiptera</taxon>
        <taxon>Heteroptera</taxon>
        <taxon>Panheteroptera</taxon>
        <taxon>Nepomorpha</taxon>
        <taxon>Nepidae</taxon>
        <taxon>Ranatrinae</taxon>
        <taxon>Ranatra</taxon>
    </lineage>
</organism>
<feature type="compositionally biased region" description="Pro residues" evidence="2">
    <location>
        <begin position="897"/>
        <end position="907"/>
    </location>
</feature>
<gene>
    <name evidence="4" type="ORF">AAG570_007208</name>
</gene>
<dbReference type="InterPro" id="IPR051522">
    <property type="entry name" value="ISC_assembly_LYR"/>
</dbReference>
<feature type="compositionally biased region" description="Basic and acidic residues" evidence="2">
    <location>
        <begin position="837"/>
        <end position="855"/>
    </location>
</feature>
<proteinExistence type="inferred from homology"/>
<dbReference type="PANTHER" id="PTHR13166:SF7">
    <property type="entry name" value="LYR MOTIF-CONTAINING PROTEIN 4"/>
    <property type="match status" value="1"/>
</dbReference>
<feature type="compositionally biased region" description="Pro residues" evidence="2">
    <location>
        <begin position="202"/>
        <end position="223"/>
    </location>
</feature>
<dbReference type="PANTHER" id="PTHR13166">
    <property type="entry name" value="PROTEIN C6ORF149"/>
    <property type="match status" value="1"/>
</dbReference>
<feature type="compositionally biased region" description="Polar residues" evidence="2">
    <location>
        <begin position="1219"/>
        <end position="1228"/>
    </location>
</feature>
<evidence type="ECO:0000256" key="1">
    <source>
        <dbReference type="ARBA" id="ARBA00009508"/>
    </source>
</evidence>
<keyword evidence="5" id="KW-1185">Reference proteome</keyword>
<comment type="caution">
    <text evidence="4">The sequence shown here is derived from an EMBL/GenBank/DDBJ whole genome shotgun (WGS) entry which is preliminary data.</text>
</comment>
<feature type="compositionally biased region" description="Polar residues" evidence="2">
    <location>
        <begin position="949"/>
        <end position="959"/>
    </location>
</feature>
<feature type="compositionally biased region" description="Basic and acidic residues" evidence="2">
    <location>
        <begin position="1234"/>
        <end position="1244"/>
    </location>
</feature>
<dbReference type="Pfam" id="PF05347">
    <property type="entry name" value="Complex1_LYR"/>
    <property type="match status" value="1"/>
</dbReference>
<evidence type="ECO:0000259" key="3">
    <source>
        <dbReference type="Pfam" id="PF05347"/>
    </source>
</evidence>
<feature type="domain" description="Complex 1 LYR protein" evidence="3">
    <location>
        <begin position="1404"/>
        <end position="1461"/>
    </location>
</feature>
<dbReference type="InterPro" id="IPR008011">
    <property type="entry name" value="Complex1_LYR_dom"/>
</dbReference>
<feature type="compositionally biased region" description="Basic residues" evidence="2">
    <location>
        <begin position="587"/>
        <end position="596"/>
    </location>
</feature>
<feature type="compositionally biased region" description="Pro residues" evidence="2">
    <location>
        <begin position="529"/>
        <end position="540"/>
    </location>
</feature>
<reference evidence="4 5" key="1">
    <citation type="submission" date="2024-07" db="EMBL/GenBank/DDBJ databases">
        <title>Chromosome-level genome assembly of the water stick insect Ranatra chinensis (Heteroptera: Nepidae).</title>
        <authorList>
            <person name="Liu X."/>
        </authorList>
    </citation>
    <scope>NUCLEOTIDE SEQUENCE [LARGE SCALE GENOMIC DNA]</scope>
    <source>
        <strain evidence="4">Cailab_2021Rc</strain>
        <tissue evidence="4">Muscle</tissue>
    </source>
</reference>
<feature type="compositionally biased region" description="Low complexity" evidence="2">
    <location>
        <begin position="1075"/>
        <end position="1092"/>
    </location>
</feature>
<feature type="compositionally biased region" description="Basic and acidic residues" evidence="2">
    <location>
        <begin position="492"/>
        <end position="511"/>
    </location>
</feature>
<dbReference type="EMBL" id="JBFDAA010000020">
    <property type="protein sequence ID" value="KAL1115177.1"/>
    <property type="molecule type" value="Genomic_DNA"/>
</dbReference>
<feature type="region of interest" description="Disordered" evidence="2">
    <location>
        <begin position="661"/>
        <end position="692"/>
    </location>
</feature>
<feature type="region of interest" description="Disordered" evidence="2">
    <location>
        <begin position="307"/>
        <end position="415"/>
    </location>
</feature>
<name>A0ABD0XV76_9HEMI</name>
<feature type="region of interest" description="Disordered" evidence="2">
    <location>
        <begin position="256"/>
        <end position="295"/>
    </location>
</feature>
<feature type="compositionally biased region" description="Low complexity" evidence="2">
    <location>
        <begin position="1201"/>
        <end position="1218"/>
    </location>
</feature>
<feature type="compositionally biased region" description="Gly residues" evidence="2">
    <location>
        <begin position="1264"/>
        <end position="1279"/>
    </location>
</feature>
<comment type="similarity">
    <text evidence="1">Belongs to the complex I LYR family.</text>
</comment>
<feature type="region of interest" description="Disordered" evidence="2">
    <location>
        <begin position="1165"/>
        <end position="1342"/>
    </location>
</feature>
<feature type="region of interest" description="Disordered" evidence="2">
    <location>
        <begin position="1356"/>
        <end position="1398"/>
    </location>
</feature>